<evidence type="ECO:0000256" key="2">
    <source>
        <dbReference type="ARBA" id="ARBA00022552"/>
    </source>
</evidence>
<dbReference type="InterPro" id="IPR035996">
    <property type="entry name" value="4pyrrol_Methylase_sf"/>
</dbReference>
<dbReference type="InterPro" id="IPR014777">
    <property type="entry name" value="4pyrrole_Mease_sub1"/>
</dbReference>
<dbReference type="Pfam" id="PF00590">
    <property type="entry name" value="TP_methylase"/>
    <property type="match status" value="1"/>
</dbReference>
<dbReference type="GO" id="GO:0006364">
    <property type="term" value="P:rRNA processing"/>
    <property type="evidence" value="ECO:0007669"/>
    <property type="project" value="UniProtKB-KW"/>
</dbReference>
<dbReference type="NCBIfam" id="TIGR00096">
    <property type="entry name" value="16S rRNA (cytidine(1402)-2'-O)-methyltransferase"/>
    <property type="match status" value="1"/>
</dbReference>
<protein>
    <submittedName>
        <fullName evidence="7">16S rRNA (Cytidine(1402)-2'-O)-methyltransferase</fullName>
    </submittedName>
</protein>
<feature type="domain" description="Tetrapyrrole methylase" evidence="6">
    <location>
        <begin position="1"/>
        <end position="204"/>
    </location>
</feature>
<dbReference type="Gene3D" id="3.40.1010.10">
    <property type="entry name" value="Cobalt-precorrin-4 Transmethylase, Domain 1"/>
    <property type="match status" value="1"/>
</dbReference>
<evidence type="ECO:0000256" key="5">
    <source>
        <dbReference type="ARBA" id="ARBA00022691"/>
    </source>
</evidence>
<dbReference type="PIRSF" id="PIRSF005917">
    <property type="entry name" value="MTase_YraL"/>
    <property type="match status" value="1"/>
</dbReference>
<reference evidence="7 8" key="1">
    <citation type="submission" date="2018-04" db="EMBL/GenBank/DDBJ databases">
        <title>Novel Campyloabacter and Helicobacter Species and Strains.</title>
        <authorList>
            <person name="Mannion A.J."/>
            <person name="Shen Z."/>
            <person name="Fox J.G."/>
        </authorList>
    </citation>
    <scope>NUCLEOTIDE SEQUENCE [LARGE SCALE GENOMIC DNA]</scope>
    <source>
        <strain evidence="7 8">MIT 17-337</strain>
    </source>
</reference>
<keyword evidence="2" id="KW-0698">rRNA processing</keyword>
<accession>A0A3D8IMM8</accession>
<dbReference type="GO" id="GO:0032259">
    <property type="term" value="P:methylation"/>
    <property type="evidence" value="ECO:0007669"/>
    <property type="project" value="UniProtKB-KW"/>
</dbReference>
<dbReference type="Proteomes" id="UP000256379">
    <property type="component" value="Unassembled WGS sequence"/>
</dbReference>
<dbReference type="OrthoDB" id="9809084at2"/>
<comment type="caution">
    <text evidence="7">The sequence shown here is derived from an EMBL/GenBank/DDBJ whole genome shotgun (WGS) entry which is preliminary data.</text>
</comment>
<dbReference type="PANTHER" id="PTHR46111">
    <property type="entry name" value="RIBOSOMAL RNA SMALL SUBUNIT METHYLTRANSFERASE I"/>
    <property type="match status" value="1"/>
</dbReference>
<dbReference type="PANTHER" id="PTHR46111:SF1">
    <property type="entry name" value="RIBOSOMAL RNA SMALL SUBUNIT METHYLTRANSFERASE I"/>
    <property type="match status" value="1"/>
</dbReference>
<dbReference type="CDD" id="cd11648">
    <property type="entry name" value="RsmI"/>
    <property type="match status" value="1"/>
</dbReference>
<organism evidence="7 8">
    <name type="scientific">Helicobacter didelphidarum</name>
    <dbReference type="NCBI Taxonomy" id="2040648"/>
    <lineage>
        <taxon>Bacteria</taxon>
        <taxon>Pseudomonadati</taxon>
        <taxon>Campylobacterota</taxon>
        <taxon>Epsilonproteobacteria</taxon>
        <taxon>Campylobacterales</taxon>
        <taxon>Helicobacteraceae</taxon>
        <taxon>Helicobacter</taxon>
    </lineage>
</organism>
<sequence>MLTFLPTPIGNLSDISLHVLEALNESDIVVCEDTRVTKKLLILLQRNPIVSQHFPMIAPDNKKFLSFHSHNQEKFIQHLTPDFFKQNIVFCTDAGMPNISDPGTLLLQYARSHQIKYQVLLGGSAFSHAFVNSGLEGGFCFLGFLPHKQHERQNMLKESLEFHKTLHIIYYESPKRLRESLKDIALIMPLAKVYLYKELTKLYQSEMIGLAKDILSNLPKDILGEYCIIIQKDDKHIAQNKILSLTQEDILQLDISLKQKSKLLAQISQKNAKEWYALLLEHS</sequence>
<dbReference type="SUPFAM" id="SSF53790">
    <property type="entry name" value="Tetrapyrrole methylase"/>
    <property type="match status" value="1"/>
</dbReference>
<keyword evidence="5" id="KW-0949">S-adenosyl-L-methionine</keyword>
<dbReference type="RefSeq" id="WP_115542810.1">
    <property type="nucleotide sequence ID" value="NZ_NXLQ01000006.1"/>
</dbReference>
<evidence type="ECO:0000313" key="8">
    <source>
        <dbReference type="Proteomes" id="UP000256379"/>
    </source>
</evidence>
<keyword evidence="8" id="KW-1185">Reference proteome</keyword>
<evidence type="ECO:0000256" key="3">
    <source>
        <dbReference type="ARBA" id="ARBA00022603"/>
    </source>
</evidence>
<evidence type="ECO:0000256" key="4">
    <source>
        <dbReference type="ARBA" id="ARBA00022679"/>
    </source>
</evidence>
<evidence type="ECO:0000313" key="7">
    <source>
        <dbReference type="EMBL" id="RDU66250.1"/>
    </source>
</evidence>
<dbReference type="InterPro" id="IPR014776">
    <property type="entry name" value="4pyrrole_Mease_sub2"/>
</dbReference>
<gene>
    <name evidence="7" type="primary">rsmI</name>
    <name evidence="7" type="ORF">CQA53_04365</name>
</gene>
<name>A0A3D8IMM8_9HELI</name>
<evidence type="ECO:0000259" key="6">
    <source>
        <dbReference type="Pfam" id="PF00590"/>
    </source>
</evidence>
<dbReference type="EMBL" id="NXLQ01000006">
    <property type="protein sequence ID" value="RDU66250.1"/>
    <property type="molecule type" value="Genomic_DNA"/>
</dbReference>
<keyword evidence="1" id="KW-0963">Cytoplasm</keyword>
<dbReference type="InterPro" id="IPR008189">
    <property type="entry name" value="rRNA_ssu_MeTfrase_I"/>
</dbReference>
<evidence type="ECO:0000256" key="1">
    <source>
        <dbReference type="ARBA" id="ARBA00022490"/>
    </source>
</evidence>
<dbReference type="InterPro" id="IPR000878">
    <property type="entry name" value="4pyrrol_Mease"/>
</dbReference>
<keyword evidence="4 7" id="KW-0808">Transferase</keyword>
<dbReference type="Gene3D" id="3.30.950.10">
    <property type="entry name" value="Methyltransferase, Cobalt-precorrin-4 Transmethylase, Domain 2"/>
    <property type="match status" value="1"/>
</dbReference>
<proteinExistence type="predicted"/>
<dbReference type="AlphaFoldDB" id="A0A3D8IMM8"/>
<keyword evidence="3 7" id="KW-0489">Methyltransferase</keyword>
<dbReference type="GO" id="GO:0008168">
    <property type="term" value="F:methyltransferase activity"/>
    <property type="evidence" value="ECO:0007669"/>
    <property type="project" value="UniProtKB-KW"/>
</dbReference>